<protein>
    <recommendedName>
        <fullName evidence="2">HNH nuclease domain-containing protein</fullName>
    </recommendedName>
</protein>
<dbReference type="InterPro" id="IPR003615">
    <property type="entry name" value="HNH_nuc"/>
</dbReference>
<reference evidence="3" key="1">
    <citation type="submission" date="2019-10" db="EMBL/GenBank/DDBJ databases">
        <authorList>
            <consortium name="DOE Joint Genome Institute"/>
            <person name="Kuo A."/>
            <person name="Miyauchi S."/>
            <person name="Kiss E."/>
            <person name="Drula E."/>
            <person name="Kohler A."/>
            <person name="Sanchez-Garcia M."/>
            <person name="Andreopoulos B."/>
            <person name="Barry K.W."/>
            <person name="Bonito G."/>
            <person name="Buee M."/>
            <person name="Carver A."/>
            <person name="Chen C."/>
            <person name="Cichocki N."/>
            <person name="Clum A."/>
            <person name="Culley D."/>
            <person name="Crous P.W."/>
            <person name="Fauchery L."/>
            <person name="Girlanda M."/>
            <person name="Hayes R."/>
            <person name="Keri Z."/>
            <person name="LaButti K."/>
            <person name="Lipzen A."/>
            <person name="Lombard V."/>
            <person name="Magnuson J."/>
            <person name="Maillard F."/>
            <person name="Morin E."/>
            <person name="Murat C."/>
            <person name="Nolan M."/>
            <person name="Ohm R."/>
            <person name="Pangilinan J."/>
            <person name="Pereira M."/>
            <person name="Perotto S."/>
            <person name="Peter M."/>
            <person name="Riley R."/>
            <person name="Sitrit Y."/>
            <person name="Stielow B."/>
            <person name="Szollosi G."/>
            <person name="Zifcakova L."/>
            <person name="Stursova M."/>
            <person name="Spatafora J.W."/>
            <person name="Tedersoo L."/>
            <person name="Vaario L.-M."/>
            <person name="Yamada A."/>
            <person name="Yan M."/>
            <person name="Wang P."/>
            <person name="Xu J."/>
            <person name="Bruns T."/>
            <person name="Baldrian P."/>
            <person name="Vilgalys R."/>
            <person name="Henrissat B."/>
            <person name="Grigoriev I.V."/>
            <person name="Hibbett D."/>
            <person name="Nagy L.G."/>
            <person name="Martin F.M."/>
        </authorList>
    </citation>
    <scope>NUCLEOTIDE SEQUENCE</scope>
    <source>
        <strain evidence="3">Prilba</strain>
    </source>
</reference>
<evidence type="ECO:0000313" key="3">
    <source>
        <dbReference type="EMBL" id="KAF8486254.1"/>
    </source>
</evidence>
<feature type="compositionally biased region" description="Basic and acidic residues" evidence="1">
    <location>
        <begin position="358"/>
        <end position="371"/>
    </location>
</feature>
<feature type="compositionally biased region" description="Polar residues" evidence="1">
    <location>
        <begin position="330"/>
        <end position="340"/>
    </location>
</feature>
<proteinExistence type="predicted"/>
<organism evidence="3 4">
    <name type="scientific">Russula ochroleuca</name>
    <dbReference type="NCBI Taxonomy" id="152965"/>
    <lineage>
        <taxon>Eukaryota</taxon>
        <taxon>Fungi</taxon>
        <taxon>Dikarya</taxon>
        <taxon>Basidiomycota</taxon>
        <taxon>Agaricomycotina</taxon>
        <taxon>Agaricomycetes</taxon>
        <taxon>Russulales</taxon>
        <taxon>Russulaceae</taxon>
        <taxon>Russula</taxon>
    </lineage>
</organism>
<name>A0A9P5N4G1_9AGAM</name>
<evidence type="ECO:0000256" key="1">
    <source>
        <dbReference type="SAM" id="MobiDB-lite"/>
    </source>
</evidence>
<evidence type="ECO:0000313" key="4">
    <source>
        <dbReference type="Proteomes" id="UP000759537"/>
    </source>
</evidence>
<dbReference type="AlphaFoldDB" id="A0A9P5N4G1"/>
<evidence type="ECO:0000259" key="2">
    <source>
        <dbReference type="Pfam" id="PF13391"/>
    </source>
</evidence>
<accession>A0A9P5N4G1</accession>
<sequence>MAQNQSSQLPPPEHGKIRLIIYRLTNSSDSLFLEIPTPIPGSLCVHPRKYLRYLGWCILGAEGYVVMDSPLSEDGIGDEGPLEDQGVYHYRTTDEDPEGNPLQRAIDPEVIKMRSTKTSGYSAHSGTSTTRQEFRAELVERDGGCVMTGDTQCDGIHIIPYARQDMWFELIVNSRSPYDEDVSDLNSVNDIRNGMLVDSAIHRRLDLCQFAFLKTPNPVLDIGDVPNTNNPTRYLRAGTQCPAVERFTLQLLVDIPNPERTQLERTRMIGQDAAFKSGTNLPKPSALLLHYRYGAAAVKLWGRHEHLLSSAGHRENIPRPPATVTPYPSDPSTSINNRSTAIRKRERRADNAGSSKKQRGETRENGERTAGYEEPDQDDSSTRRVIVEAVDGSTGWDEDDWMLFFLANTKAAHERRRVHEEEFSSRIKTWAGGVSVGLGS</sequence>
<feature type="region of interest" description="Disordered" evidence="1">
    <location>
        <begin position="312"/>
        <end position="383"/>
    </location>
</feature>
<dbReference type="OrthoDB" id="3267100at2759"/>
<feature type="domain" description="HNH nuclease" evidence="2">
    <location>
        <begin position="145"/>
        <end position="212"/>
    </location>
</feature>
<keyword evidence="4" id="KW-1185">Reference proteome</keyword>
<reference evidence="3" key="2">
    <citation type="journal article" date="2020" name="Nat. Commun.">
        <title>Large-scale genome sequencing of mycorrhizal fungi provides insights into the early evolution of symbiotic traits.</title>
        <authorList>
            <person name="Miyauchi S."/>
            <person name="Kiss E."/>
            <person name="Kuo A."/>
            <person name="Drula E."/>
            <person name="Kohler A."/>
            <person name="Sanchez-Garcia M."/>
            <person name="Morin E."/>
            <person name="Andreopoulos B."/>
            <person name="Barry K.W."/>
            <person name="Bonito G."/>
            <person name="Buee M."/>
            <person name="Carver A."/>
            <person name="Chen C."/>
            <person name="Cichocki N."/>
            <person name="Clum A."/>
            <person name="Culley D."/>
            <person name="Crous P.W."/>
            <person name="Fauchery L."/>
            <person name="Girlanda M."/>
            <person name="Hayes R.D."/>
            <person name="Keri Z."/>
            <person name="LaButti K."/>
            <person name="Lipzen A."/>
            <person name="Lombard V."/>
            <person name="Magnuson J."/>
            <person name="Maillard F."/>
            <person name="Murat C."/>
            <person name="Nolan M."/>
            <person name="Ohm R.A."/>
            <person name="Pangilinan J."/>
            <person name="Pereira M.F."/>
            <person name="Perotto S."/>
            <person name="Peter M."/>
            <person name="Pfister S."/>
            <person name="Riley R."/>
            <person name="Sitrit Y."/>
            <person name="Stielow J.B."/>
            <person name="Szollosi G."/>
            <person name="Zifcakova L."/>
            <person name="Stursova M."/>
            <person name="Spatafora J.W."/>
            <person name="Tedersoo L."/>
            <person name="Vaario L.M."/>
            <person name="Yamada A."/>
            <person name="Yan M."/>
            <person name="Wang P."/>
            <person name="Xu J."/>
            <person name="Bruns T."/>
            <person name="Baldrian P."/>
            <person name="Vilgalys R."/>
            <person name="Dunand C."/>
            <person name="Henrissat B."/>
            <person name="Grigoriev I.V."/>
            <person name="Hibbett D."/>
            <person name="Nagy L.G."/>
            <person name="Martin F.M."/>
        </authorList>
    </citation>
    <scope>NUCLEOTIDE SEQUENCE</scope>
    <source>
        <strain evidence="3">Prilba</strain>
    </source>
</reference>
<dbReference type="Pfam" id="PF13391">
    <property type="entry name" value="HNH_2"/>
    <property type="match status" value="1"/>
</dbReference>
<dbReference type="Proteomes" id="UP000759537">
    <property type="component" value="Unassembled WGS sequence"/>
</dbReference>
<comment type="caution">
    <text evidence="3">The sequence shown here is derived from an EMBL/GenBank/DDBJ whole genome shotgun (WGS) entry which is preliminary data.</text>
</comment>
<gene>
    <name evidence="3" type="ORF">DFH94DRAFT_177080</name>
</gene>
<dbReference type="EMBL" id="WHVB01000002">
    <property type="protein sequence ID" value="KAF8486254.1"/>
    <property type="molecule type" value="Genomic_DNA"/>
</dbReference>